<dbReference type="GeneID" id="73340905"/>
<reference evidence="2" key="1">
    <citation type="journal article" date="2021" name="Mol. Plant Microbe Interact.">
        <title>Complete Genome Sequence of the Plant-Pathogenic Fungus Colletotrichum lupini.</title>
        <authorList>
            <person name="Baroncelli R."/>
            <person name="Pensec F."/>
            <person name="Da Lio D."/>
            <person name="Boufleur T."/>
            <person name="Vicente I."/>
            <person name="Sarrocco S."/>
            <person name="Picot A."/>
            <person name="Baraldi E."/>
            <person name="Sukno S."/>
            <person name="Thon M."/>
            <person name="Le Floch G."/>
        </authorList>
    </citation>
    <scope>NUCLEOTIDE SEQUENCE</scope>
    <source>
        <strain evidence="2">IMI 504893</strain>
    </source>
</reference>
<dbReference type="RefSeq" id="XP_049143038.1">
    <property type="nucleotide sequence ID" value="XM_049285895.1"/>
</dbReference>
<dbReference type="Proteomes" id="UP000830671">
    <property type="component" value="Chromosome 3"/>
</dbReference>
<keyword evidence="3" id="KW-1185">Reference proteome</keyword>
<evidence type="ECO:0000313" key="2">
    <source>
        <dbReference type="EMBL" id="UQC81412.1"/>
    </source>
</evidence>
<sequence length="129" mass="13904">MRAAEIMVEPNESWELGSREIQKCLLFGLALWDHSPAEMGASLATIPGLQAQNTNGMKSGFGRRGLGGSPRVVALVHDAAVRLYMRCGQLPGVFPSASWLWSLETFNQGSGSLRESEVDDGAETPENAK</sequence>
<dbReference type="EMBL" id="CP019475">
    <property type="protein sequence ID" value="UQC81412.1"/>
    <property type="molecule type" value="Genomic_DNA"/>
</dbReference>
<gene>
    <name evidence="2" type="ORF">CLUP02_06898</name>
</gene>
<evidence type="ECO:0000313" key="3">
    <source>
        <dbReference type="Proteomes" id="UP000830671"/>
    </source>
</evidence>
<feature type="region of interest" description="Disordered" evidence="1">
    <location>
        <begin position="110"/>
        <end position="129"/>
    </location>
</feature>
<dbReference type="AlphaFoldDB" id="A0A9Q8WFZ8"/>
<organism evidence="2 3">
    <name type="scientific">Colletotrichum lupini</name>
    <dbReference type="NCBI Taxonomy" id="145971"/>
    <lineage>
        <taxon>Eukaryota</taxon>
        <taxon>Fungi</taxon>
        <taxon>Dikarya</taxon>
        <taxon>Ascomycota</taxon>
        <taxon>Pezizomycotina</taxon>
        <taxon>Sordariomycetes</taxon>
        <taxon>Hypocreomycetidae</taxon>
        <taxon>Glomerellales</taxon>
        <taxon>Glomerellaceae</taxon>
        <taxon>Colletotrichum</taxon>
        <taxon>Colletotrichum acutatum species complex</taxon>
    </lineage>
</organism>
<accession>A0A9Q8WFZ8</accession>
<dbReference type="KEGG" id="clup:CLUP02_06898"/>
<proteinExistence type="predicted"/>
<evidence type="ECO:0000256" key="1">
    <source>
        <dbReference type="SAM" id="MobiDB-lite"/>
    </source>
</evidence>
<name>A0A9Q8WFZ8_9PEZI</name>
<protein>
    <submittedName>
        <fullName evidence="2">Uncharacterized protein</fullName>
    </submittedName>
</protein>